<evidence type="ECO:0000313" key="5">
    <source>
        <dbReference type="EMBL" id="GAA4686120.1"/>
    </source>
</evidence>
<dbReference type="Pfam" id="PF13377">
    <property type="entry name" value="Peripla_BP_3"/>
    <property type="match status" value="1"/>
</dbReference>
<dbReference type="Gene3D" id="3.40.50.2300">
    <property type="match status" value="2"/>
</dbReference>
<dbReference type="Pfam" id="PF00356">
    <property type="entry name" value="LacI"/>
    <property type="match status" value="1"/>
</dbReference>
<gene>
    <name evidence="5" type="ORF">GCM10025780_35880</name>
</gene>
<dbReference type="InterPro" id="IPR000843">
    <property type="entry name" value="HTH_LacI"/>
</dbReference>
<evidence type="ECO:0000256" key="1">
    <source>
        <dbReference type="ARBA" id="ARBA00023015"/>
    </source>
</evidence>
<sequence>MAKTRLQDVADVAGVSMKTVSNVVRGYEHVSEKTRLRVQQAIDDLAYRPNASGRSLATGRSGMLALVFSDVSIPYYSELAHLISELASDRGYRLLLEQTSGTLEGERAVVSAAEGGLVDGVIFQPSLLSSAEIAQHRGDVPFVLLGEGPAPLSVDHVMIDNIAAAAAATSHLARLGRRRIAFLGHELGSQTQTSKVRLIGYQNGLEQAGLPLDLSLLIASRSVNAGESAQAVREALDHGLEFDAIVCRDDLAAFGALRALQERGLRVPEDVAVTGWDDVAMAALVHPSLSSIRPDTRTLATWALDMLEERIDGYDGIGRHRVADFELVLRESAPAVS</sequence>
<keyword evidence="6" id="KW-1185">Reference proteome</keyword>
<evidence type="ECO:0000256" key="3">
    <source>
        <dbReference type="ARBA" id="ARBA00023163"/>
    </source>
</evidence>
<dbReference type="InterPro" id="IPR046335">
    <property type="entry name" value="LacI/GalR-like_sensor"/>
</dbReference>
<dbReference type="RefSeq" id="WP_345377319.1">
    <property type="nucleotide sequence ID" value="NZ_BAABLM010000012.1"/>
</dbReference>
<keyword evidence="2 5" id="KW-0238">DNA-binding</keyword>
<organism evidence="5 6">
    <name type="scientific">Frondihabitans cladoniiphilus</name>
    <dbReference type="NCBI Taxonomy" id="715785"/>
    <lineage>
        <taxon>Bacteria</taxon>
        <taxon>Bacillati</taxon>
        <taxon>Actinomycetota</taxon>
        <taxon>Actinomycetes</taxon>
        <taxon>Micrococcales</taxon>
        <taxon>Microbacteriaceae</taxon>
        <taxon>Frondihabitans</taxon>
    </lineage>
</organism>
<dbReference type="PROSITE" id="PS00356">
    <property type="entry name" value="HTH_LACI_1"/>
    <property type="match status" value="1"/>
</dbReference>
<dbReference type="PANTHER" id="PTHR30146:SF109">
    <property type="entry name" value="HTH-TYPE TRANSCRIPTIONAL REGULATOR GALS"/>
    <property type="match status" value="1"/>
</dbReference>
<reference evidence="6" key="1">
    <citation type="journal article" date="2019" name="Int. J. Syst. Evol. Microbiol.">
        <title>The Global Catalogue of Microorganisms (GCM) 10K type strain sequencing project: providing services to taxonomists for standard genome sequencing and annotation.</title>
        <authorList>
            <consortium name="The Broad Institute Genomics Platform"/>
            <consortium name="The Broad Institute Genome Sequencing Center for Infectious Disease"/>
            <person name="Wu L."/>
            <person name="Ma J."/>
        </authorList>
    </citation>
    <scope>NUCLEOTIDE SEQUENCE [LARGE SCALE GENOMIC DNA]</scope>
    <source>
        <strain evidence="6">JCM 18956</strain>
    </source>
</reference>
<dbReference type="SMART" id="SM00354">
    <property type="entry name" value="HTH_LACI"/>
    <property type="match status" value="1"/>
</dbReference>
<feature type="domain" description="HTH lacI-type" evidence="4">
    <location>
        <begin position="4"/>
        <end position="58"/>
    </location>
</feature>
<dbReference type="PANTHER" id="PTHR30146">
    <property type="entry name" value="LACI-RELATED TRANSCRIPTIONAL REPRESSOR"/>
    <property type="match status" value="1"/>
</dbReference>
<protein>
    <submittedName>
        <fullName evidence="5">LacI family DNA-binding transcriptional regulator</fullName>
    </submittedName>
</protein>
<dbReference type="PROSITE" id="PS50932">
    <property type="entry name" value="HTH_LACI_2"/>
    <property type="match status" value="1"/>
</dbReference>
<dbReference type="Gene3D" id="1.10.260.40">
    <property type="entry name" value="lambda repressor-like DNA-binding domains"/>
    <property type="match status" value="1"/>
</dbReference>
<keyword evidence="3" id="KW-0804">Transcription</keyword>
<evidence type="ECO:0000256" key="2">
    <source>
        <dbReference type="ARBA" id="ARBA00023125"/>
    </source>
</evidence>
<dbReference type="InterPro" id="IPR010982">
    <property type="entry name" value="Lambda_DNA-bd_dom_sf"/>
</dbReference>
<dbReference type="Proteomes" id="UP001501295">
    <property type="component" value="Unassembled WGS sequence"/>
</dbReference>
<accession>A0ABP8WB97</accession>
<comment type="caution">
    <text evidence="5">The sequence shown here is derived from an EMBL/GenBank/DDBJ whole genome shotgun (WGS) entry which is preliminary data.</text>
</comment>
<dbReference type="InterPro" id="IPR028082">
    <property type="entry name" value="Peripla_BP_I"/>
</dbReference>
<dbReference type="EMBL" id="BAABLM010000012">
    <property type="protein sequence ID" value="GAA4686120.1"/>
    <property type="molecule type" value="Genomic_DNA"/>
</dbReference>
<keyword evidence="1" id="KW-0805">Transcription regulation</keyword>
<dbReference type="GO" id="GO:0003677">
    <property type="term" value="F:DNA binding"/>
    <property type="evidence" value="ECO:0007669"/>
    <property type="project" value="UniProtKB-KW"/>
</dbReference>
<evidence type="ECO:0000313" key="6">
    <source>
        <dbReference type="Proteomes" id="UP001501295"/>
    </source>
</evidence>
<proteinExistence type="predicted"/>
<dbReference type="SUPFAM" id="SSF47413">
    <property type="entry name" value="lambda repressor-like DNA-binding domains"/>
    <property type="match status" value="1"/>
</dbReference>
<dbReference type="SUPFAM" id="SSF53822">
    <property type="entry name" value="Periplasmic binding protein-like I"/>
    <property type="match status" value="1"/>
</dbReference>
<name>A0ABP8WB97_9MICO</name>
<dbReference type="CDD" id="cd06267">
    <property type="entry name" value="PBP1_LacI_sugar_binding-like"/>
    <property type="match status" value="1"/>
</dbReference>
<dbReference type="CDD" id="cd01392">
    <property type="entry name" value="HTH_LacI"/>
    <property type="match status" value="1"/>
</dbReference>
<evidence type="ECO:0000259" key="4">
    <source>
        <dbReference type="PROSITE" id="PS50932"/>
    </source>
</evidence>